<dbReference type="InterPro" id="IPR032001">
    <property type="entry name" value="SAWADEE_dom"/>
</dbReference>
<evidence type="ECO:0000313" key="7">
    <source>
        <dbReference type="Proteomes" id="UP000325577"/>
    </source>
</evidence>
<dbReference type="Gene3D" id="2.40.50.40">
    <property type="match status" value="1"/>
</dbReference>
<sequence length="556" mass="63428">MAISPESLRENPIDFRAPPPSPIAGGRRSSVTNDDVLTDFLEHSLRVPDLILPDRVFPRQKSIQSPPEIDFQSLNSLENNDSITKILDSTARIGCFQLVNHGIPHDLIVSVASAGAGIFQISPEKKAIVSRSPEKPYGFEEFRGEEESEMSEEFVWYRNEGLKLEMEGIWPLGYSCFSEKMERLLSDIEKVAGKILQVLQENVPRKSRFGNGLMQGQEIGGTICYLYKHFRNALEDHRWVSSLKYDVIRMLIRGSDYSHALCLHVCDGSSEFHVYSKKGWVSFCPDKDALVITIGDQIQTWSDGQYKHVIGRPIFKGFESTEMEDDFPEFTLAEIMKMESLFKEVGEKSLNREFYQQVAVNFSCSTYRTGKSVIRWEQVQSWFQDKQKKKATKVTSWPVVRERFDVPSNACSLKPIGKRVAELSELVFEAKSSKDCAWFDVAAFLNYRVVSSGELEVRVRFAGFGNEEDEWVNVKRGVRERSIPLEPSECGRVKVGDLVLCYRENNDHALYSDAHIVGIQRRVHDIGACSCIFLVRFDYDDAEEEVKLTRICCRPT</sequence>
<dbReference type="Pfam" id="PF16719">
    <property type="entry name" value="SAWADEE"/>
    <property type="match status" value="1"/>
</dbReference>
<dbReference type="GO" id="GO:0046872">
    <property type="term" value="F:metal ion binding"/>
    <property type="evidence" value="ECO:0007669"/>
    <property type="project" value="UniProtKB-KW"/>
</dbReference>
<dbReference type="Proteomes" id="UP000325577">
    <property type="component" value="Linkage Group LG13"/>
</dbReference>
<proteinExistence type="predicted"/>
<dbReference type="SUPFAM" id="SSF51197">
    <property type="entry name" value="Clavaminate synthase-like"/>
    <property type="match status" value="1"/>
</dbReference>
<evidence type="ECO:0000259" key="4">
    <source>
        <dbReference type="Pfam" id="PF14226"/>
    </source>
</evidence>
<evidence type="ECO:0000256" key="3">
    <source>
        <dbReference type="SAM" id="MobiDB-lite"/>
    </source>
</evidence>
<feature type="domain" description="SAWADEE" evidence="5">
    <location>
        <begin position="425"/>
        <end position="552"/>
    </location>
</feature>
<dbReference type="InterPro" id="IPR027443">
    <property type="entry name" value="IPNS-like_sf"/>
</dbReference>
<feature type="region of interest" description="Disordered" evidence="3">
    <location>
        <begin position="1"/>
        <end position="30"/>
    </location>
</feature>
<evidence type="ECO:0000256" key="2">
    <source>
        <dbReference type="ARBA" id="ARBA00023004"/>
    </source>
</evidence>
<gene>
    <name evidence="6" type="ORF">F0562_024720</name>
</gene>
<dbReference type="AlphaFoldDB" id="A0A5J5BGV3"/>
<dbReference type="InterPro" id="IPR039276">
    <property type="entry name" value="SHH1/2"/>
</dbReference>
<dbReference type="OrthoDB" id="1928184at2759"/>
<dbReference type="Pfam" id="PF14226">
    <property type="entry name" value="DIOX_N"/>
    <property type="match status" value="1"/>
</dbReference>
<evidence type="ECO:0000313" key="6">
    <source>
        <dbReference type="EMBL" id="KAA8540361.1"/>
    </source>
</evidence>
<accession>A0A5J5BGV3</accession>
<keyword evidence="1" id="KW-0479">Metal-binding</keyword>
<dbReference type="Gene3D" id="2.30.30.140">
    <property type="match status" value="1"/>
</dbReference>
<keyword evidence="2" id="KW-0408">Iron</keyword>
<dbReference type="GO" id="GO:0003682">
    <property type="term" value="F:chromatin binding"/>
    <property type="evidence" value="ECO:0007669"/>
    <property type="project" value="InterPro"/>
</dbReference>
<dbReference type="Gene3D" id="2.60.120.330">
    <property type="entry name" value="B-lactam Antibiotic, Isopenicillin N Synthase, Chain"/>
    <property type="match status" value="1"/>
</dbReference>
<dbReference type="InterPro" id="IPR026992">
    <property type="entry name" value="DIOX_N"/>
</dbReference>
<reference evidence="6 7" key="1">
    <citation type="submission" date="2019-09" db="EMBL/GenBank/DDBJ databases">
        <title>A chromosome-level genome assembly of the Chinese tupelo Nyssa sinensis.</title>
        <authorList>
            <person name="Yang X."/>
            <person name="Kang M."/>
            <person name="Yang Y."/>
            <person name="Xiong H."/>
            <person name="Wang M."/>
            <person name="Zhang Z."/>
            <person name="Wang Z."/>
            <person name="Wu H."/>
            <person name="Ma T."/>
            <person name="Liu J."/>
            <person name="Xi Z."/>
        </authorList>
    </citation>
    <scope>NUCLEOTIDE SEQUENCE [LARGE SCALE GENOMIC DNA]</scope>
    <source>
        <strain evidence="6">J267</strain>
        <tissue evidence="6">Leaf</tissue>
    </source>
</reference>
<evidence type="ECO:0000259" key="5">
    <source>
        <dbReference type="Pfam" id="PF16719"/>
    </source>
</evidence>
<dbReference type="PANTHER" id="PTHR33827">
    <property type="entry name" value="PROTEIN SAWADEE HOMEODOMAIN HOMOLOG 2"/>
    <property type="match status" value="1"/>
</dbReference>
<protein>
    <recommendedName>
        <fullName evidence="8">Fe2OG dioxygenase domain-containing protein</fullName>
    </recommendedName>
</protein>
<organism evidence="6 7">
    <name type="scientific">Nyssa sinensis</name>
    <dbReference type="NCBI Taxonomy" id="561372"/>
    <lineage>
        <taxon>Eukaryota</taxon>
        <taxon>Viridiplantae</taxon>
        <taxon>Streptophyta</taxon>
        <taxon>Embryophyta</taxon>
        <taxon>Tracheophyta</taxon>
        <taxon>Spermatophyta</taxon>
        <taxon>Magnoliopsida</taxon>
        <taxon>eudicotyledons</taxon>
        <taxon>Gunneridae</taxon>
        <taxon>Pentapetalae</taxon>
        <taxon>asterids</taxon>
        <taxon>Cornales</taxon>
        <taxon>Nyssaceae</taxon>
        <taxon>Nyssa</taxon>
    </lineage>
</organism>
<feature type="domain" description="Non-haem dioxygenase N-terminal" evidence="4">
    <location>
        <begin position="67"/>
        <end position="149"/>
    </location>
</feature>
<keyword evidence="7" id="KW-1185">Reference proteome</keyword>
<evidence type="ECO:0008006" key="8">
    <source>
        <dbReference type="Google" id="ProtNLM"/>
    </source>
</evidence>
<name>A0A5J5BGV3_9ASTE</name>
<dbReference type="PANTHER" id="PTHR33827:SF2">
    <property type="entry name" value="PROTEIN SAWADEE HOMEODOMAIN HOMOLOG 1"/>
    <property type="match status" value="1"/>
</dbReference>
<evidence type="ECO:0000256" key="1">
    <source>
        <dbReference type="ARBA" id="ARBA00022723"/>
    </source>
</evidence>
<dbReference type="EMBL" id="CM018036">
    <property type="protein sequence ID" value="KAA8540361.1"/>
    <property type="molecule type" value="Genomic_DNA"/>
</dbReference>